<dbReference type="PANTHER" id="PTHR21373">
    <property type="entry name" value="GLUCOSE REPRESSIBLE PROTEIN MAK10"/>
    <property type="match status" value="1"/>
</dbReference>
<evidence type="ECO:0000313" key="2">
    <source>
        <dbReference type="EMBL" id="RHY19091.1"/>
    </source>
</evidence>
<evidence type="ECO:0000259" key="1">
    <source>
        <dbReference type="Pfam" id="PF25789"/>
    </source>
</evidence>
<name>A0A397BLX7_APHAT</name>
<sequence length="203" mass="23274">MATERLEAAEICFQGHAMGFDMHMSRLLASTMPPREAKLDSAADAFAQTTQLCRHLGLACTPPLDIKGMDDLKAYLTHLSSLRPNILVRSYAAKMYGRYDFMEWLADSMVITGVPSVLLSTQEGIGFSTRCIEAVYESLKCHLHNRPRQRHRLELLLDEWKATYPRYFTSWALEQTSSLMIQYLMLGFELDIYAPAEYTTIYW</sequence>
<dbReference type="GO" id="GO:0031417">
    <property type="term" value="C:NatC complex"/>
    <property type="evidence" value="ECO:0007669"/>
    <property type="project" value="InterPro"/>
</dbReference>
<dbReference type="Pfam" id="PF25789">
    <property type="entry name" value="TPR_NAA35"/>
    <property type="match status" value="2"/>
</dbReference>
<feature type="domain" description="NAA35-like TPR repeats" evidence="1">
    <location>
        <begin position="64"/>
        <end position="163"/>
    </location>
</feature>
<protein>
    <recommendedName>
        <fullName evidence="1">NAA35-like TPR repeats domain-containing protein</fullName>
    </recommendedName>
</protein>
<reference evidence="2 3" key="1">
    <citation type="submission" date="2018-08" db="EMBL/GenBank/DDBJ databases">
        <title>Aphanomyces genome sequencing and annotation.</title>
        <authorList>
            <person name="Minardi D."/>
            <person name="Oidtmann B."/>
            <person name="Van Der Giezen M."/>
            <person name="Studholme D.J."/>
        </authorList>
    </citation>
    <scope>NUCLEOTIDE SEQUENCE [LARGE SCALE GENOMIC DNA]</scope>
    <source>
        <strain evidence="2 3">Yx</strain>
    </source>
</reference>
<accession>A0A397BLX7</accession>
<dbReference type="AlphaFoldDB" id="A0A397BLX7"/>
<dbReference type="EMBL" id="QUTA01004604">
    <property type="protein sequence ID" value="RHY19091.1"/>
    <property type="molecule type" value="Genomic_DNA"/>
</dbReference>
<proteinExistence type="predicted"/>
<organism evidence="2 3">
    <name type="scientific">Aphanomyces astaci</name>
    <name type="common">Crayfish plague agent</name>
    <dbReference type="NCBI Taxonomy" id="112090"/>
    <lineage>
        <taxon>Eukaryota</taxon>
        <taxon>Sar</taxon>
        <taxon>Stramenopiles</taxon>
        <taxon>Oomycota</taxon>
        <taxon>Saprolegniomycetes</taxon>
        <taxon>Saprolegniales</taxon>
        <taxon>Verrucalvaceae</taxon>
        <taxon>Aphanomyces</taxon>
    </lineage>
</organism>
<comment type="caution">
    <text evidence="2">The sequence shown here is derived from an EMBL/GenBank/DDBJ whole genome shotgun (WGS) entry which is preliminary data.</text>
</comment>
<evidence type="ECO:0000313" key="3">
    <source>
        <dbReference type="Proteomes" id="UP000266239"/>
    </source>
</evidence>
<dbReference type="InterPro" id="IPR007244">
    <property type="entry name" value="Naa35_N"/>
</dbReference>
<feature type="domain" description="NAA35-like TPR repeats" evidence="1">
    <location>
        <begin position="164"/>
        <end position="203"/>
    </location>
</feature>
<gene>
    <name evidence="2" type="ORF">DYB25_002425</name>
</gene>
<dbReference type="InterPro" id="IPR057982">
    <property type="entry name" value="TPR_NAA35"/>
</dbReference>
<dbReference type="Proteomes" id="UP000266239">
    <property type="component" value="Unassembled WGS sequence"/>
</dbReference>
<dbReference type="PANTHER" id="PTHR21373:SF0">
    <property type="entry name" value="N-ALPHA-ACETYLTRANSFERASE 35, NATC AUXILIARY SUBUNIT"/>
    <property type="match status" value="1"/>
</dbReference>
<dbReference type="VEuPathDB" id="FungiDB:H257_10924"/>